<keyword evidence="3" id="KW-1185">Reference proteome</keyword>
<organism evidence="2">
    <name type="scientific">Absidia glauca</name>
    <name type="common">Pin mould</name>
    <dbReference type="NCBI Taxonomy" id="4829"/>
    <lineage>
        <taxon>Eukaryota</taxon>
        <taxon>Fungi</taxon>
        <taxon>Fungi incertae sedis</taxon>
        <taxon>Mucoromycota</taxon>
        <taxon>Mucoromycotina</taxon>
        <taxon>Mucoromycetes</taxon>
        <taxon>Mucorales</taxon>
        <taxon>Cunninghamellaceae</taxon>
        <taxon>Absidia</taxon>
    </lineage>
</organism>
<gene>
    <name evidence="2" type="primary">ABSGL_04360.1 scaffold 5409</name>
</gene>
<accession>A0A163J8S1</accession>
<evidence type="ECO:0000256" key="1">
    <source>
        <dbReference type="SAM" id="MobiDB-lite"/>
    </source>
</evidence>
<dbReference type="EMBL" id="LT552359">
    <property type="protein sequence ID" value="SAL98795.1"/>
    <property type="molecule type" value="Genomic_DNA"/>
</dbReference>
<evidence type="ECO:0000313" key="3">
    <source>
        <dbReference type="Proteomes" id="UP000078561"/>
    </source>
</evidence>
<sequence>MKGLSPEDFSLKRGGAWKTVPSPKELALRSSVTVIQTEVQASGPNTPSTLNYLKALSTTSENMPPYKFLSDDHGKKKEQRNFCMNGGH</sequence>
<name>A0A163J8S1_ABSGL</name>
<feature type="region of interest" description="Disordered" evidence="1">
    <location>
        <begin position="64"/>
        <end position="88"/>
    </location>
</feature>
<dbReference type="InParanoid" id="A0A163J8S1"/>
<dbReference type="AlphaFoldDB" id="A0A163J8S1"/>
<evidence type="ECO:0000313" key="2">
    <source>
        <dbReference type="EMBL" id="SAL98795.1"/>
    </source>
</evidence>
<dbReference type="Proteomes" id="UP000078561">
    <property type="component" value="Unassembled WGS sequence"/>
</dbReference>
<proteinExistence type="predicted"/>
<reference evidence="2" key="1">
    <citation type="submission" date="2016-04" db="EMBL/GenBank/DDBJ databases">
        <authorList>
            <person name="Evans L.H."/>
            <person name="Alamgir A."/>
            <person name="Owens N."/>
            <person name="Weber N.D."/>
            <person name="Virtaneva K."/>
            <person name="Barbian K."/>
            <person name="Babar A."/>
            <person name="Rosenke K."/>
        </authorList>
    </citation>
    <scope>NUCLEOTIDE SEQUENCE [LARGE SCALE GENOMIC DNA]</scope>
    <source>
        <strain evidence="2">CBS 101.48</strain>
    </source>
</reference>
<protein>
    <submittedName>
        <fullName evidence="2">Uncharacterized protein</fullName>
    </submittedName>
</protein>